<dbReference type="InterPro" id="IPR017441">
    <property type="entry name" value="Protein_kinase_ATP_BS"/>
</dbReference>
<dbReference type="InterPro" id="IPR000719">
    <property type="entry name" value="Prot_kinase_dom"/>
</dbReference>
<evidence type="ECO:0000256" key="4">
    <source>
        <dbReference type="ARBA" id="ARBA00022840"/>
    </source>
</evidence>
<evidence type="ECO:0000256" key="6">
    <source>
        <dbReference type="SAM" id="MobiDB-lite"/>
    </source>
</evidence>
<dbReference type="PANTHER" id="PTHR43289:SF6">
    <property type="entry name" value="SERINE_THREONINE-PROTEIN KINASE NEKL-3"/>
    <property type="match status" value="1"/>
</dbReference>
<dbReference type="InterPro" id="IPR011009">
    <property type="entry name" value="Kinase-like_dom_sf"/>
</dbReference>
<dbReference type="GO" id="GO:0004674">
    <property type="term" value="F:protein serine/threonine kinase activity"/>
    <property type="evidence" value="ECO:0007669"/>
    <property type="project" value="TreeGrafter"/>
</dbReference>
<dbReference type="Pfam" id="PF00069">
    <property type="entry name" value="Pkinase"/>
    <property type="match status" value="1"/>
</dbReference>
<keyword evidence="2 5" id="KW-0547">Nucleotide-binding</keyword>
<dbReference type="AlphaFoldDB" id="A0A017T486"/>
<accession>A0A017T486</accession>
<gene>
    <name evidence="8" type="ORF">CAP_5589</name>
</gene>
<evidence type="ECO:0000259" key="7">
    <source>
        <dbReference type="PROSITE" id="PS50011"/>
    </source>
</evidence>
<evidence type="ECO:0000313" key="8">
    <source>
        <dbReference type="EMBL" id="EYF03396.1"/>
    </source>
</evidence>
<evidence type="ECO:0000256" key="3">
    <source>
        <dbReference type="ARBA" id="ARBA00022777"/>
    </source>
</evidence>
<name>A0A017T486_9BACT</name>
<sequence>MDAGEQVTPTLRLVRPLGRGAGGEVWVAEHGTLGKLVALKILAMSGSARTTRLGRFKREAASATLLGSPYVATLLDHGVTTAGAPFIVNELLEGETLRARLDRGGRLPPAEVARLVGQAARGLAHAHKLGIVHRDVRPETLFLVEKSGDASLKILGFGVEARELQDDAPRPSARGESPRAPLYMSPEYFLGARDIDLRADLWSLAVVAYEALTGEVPFDGSSMGALALALHCGTFVPPGRRLDTLPPALDAWMARALSHDPEARFSSAPDMALALTEALTMQAPPTPQAKPATIPPRPSYAERFATRTWAVATIATTLLTVGSLTVLALHPEIALGSRGAPRMVAQPIAIMLSPQEEDAPTSPSSVTTSAHTTSAHTTSAHAAGAYATGANTTAAKASASTKSRSRRGQAAPTPLASTATPAAAPQRRGGSGGARPTPSPRPR</sequence>
<dbReference type="SUPFAM" id="SSF56112">
    <property type="entry name" value="Protein kinase-like (PK-like)"/>
    <property type="match status" value="1"/>
</dbReference>
<feature type="binding site" evidence="5">
    <location>
        <position position="40"/>
    </location>
    <ligand>
        <name>ATP</name>
        <dbReference type="ChEBI" id="CHEBI:30616"/>
    </ligand>
</feature>
<dbReference type="EMBL" id="ASRX01000047">
    <property type="protein sequence ID" value="EYF03396.1"/>
    <property type="molecule type" value="Genomic_DNA"/>
</dbReference>
<dbReference type="eggNOG" id="COG0515">
    <property type="taxonomic scope" value="Bacteria"/>
</dbReference>
<dbReference type="PROSITE" id="PS50011">
    <property type="entry name" value="PROTEIN_KINASE_DOM"/>
    <property type="match status" value="1"/>
</dbReference>
<feature type="compositionally biased region" description="Low complexity" evidence="6">
    <location>
        <begin position="410"/>
        <end position="425"/>
    </location>
</feature>
<evidence type="ECO:0000256" key="5">
    <source>
        <dbReference type="PROSITE-ProRule" id="PRU10141"/>
    </source>
</evidence>
<dbReference type="RefSeq" id="WP_052375988.1">
    <property type="nucleotide sequence ID" value="NZ_ASRX01000047.1"/>
</dbReference>
<dbReference type="OrthoDB" id="9801841at2"/>
<protein>
    <recommendedName>
        <fullName evidence="7">Protein kinase domain-containing protein</fullName>
    </recommendedName>
</protein>
<keyword evidence="3" id="KW-0418">Kinase</keyword>
<keyword evidence="4 5" id="KW-0067">ATP-binding</keyword>
<dbReference type="Proteomes" id="UP000019678">
    <property type="component" value="Unassembled WGS sequence"/>
</dbReference>
<evidence type="ECO:0000256" key="2">
    <source>
        <dbReference type="ARBA" id="ARBA00022741"/>
    </source>
</evidence>
<dbReference type="Gene3D" id="1.10.510.10">
    <property type="entry name" value="Transferase(Phosphotransferase) domain 1"/>
    <property type="match status" value="1"/>
</dbReference>
<evidence type="ECO:0000256" key="1">
    <source>
        <dbReference type="ARBA" id="ARBA00022679"/>
    </source>
</evidence>
<dbReference type="Gene3D" id="3.30.200.20">
    <property type="entry name" value="Phosphorylase Kinase, domain 1"/>
    <property type="match status" value="1"/>
</dbReference>
<feature type="domain" description="Protein kinase" evidence="7">
    <location>
        <begin position="11"/>
        <end position="279"/>
    </location>
</feature>
<dbReference type="CDD" id="cd14014">
    <property type="entry name" value="STKc_PknB_like"/>
    <property type="match status" value="1"/>
</dbReference>
<dbReference type="STRING" id="1192034.CAP_5589"/>
<comment type="caution">
    <text evidence="8">The sequence shown here is derived from an EMBL/GenBank/DDBJ whole genome shotgun (WGS) entry which is preliminary data.</text>
</comment>
<dbReference type="PROSITE" id="PS00107">
    <property type="entry name" value="PROTEIN_KINASE_ATP"/>
    <property type="match status" value="1"/>
</dbReference>
<organism evidence="8 9">
    <name type="scientific">Chondromyces apiculatus DSM 436</name>
    <dbReference type="NCBI Taxonomy" id="1192034"/>
    <lineage>
        <taxon>Bacteria</taxon>
        <taxon>Pseudomonadati</taxon>
        <taxon>Myxococcota</taxon>
        <taxon>Polyangia</taxon>
        <taxon>Polyangiales</taxon>
        <taxon>Polyangiaceae</taxon>
        <taxon>Chondromyces</taxon>
    </lineage>
</organism>
<dbReference type="GO" id="GO:0005524">
    <property type="term" value="F:ATP binding"/>
    <property type="evidence" value="ECO:0007669"/>
    <property type="project" value="UniProtKB-UniRule"/>
</dbReference>
<feature type="compositionally biased region" description="Low complexity" evidence="6">
    <location>
        <begin position="360"/>
        <end position="402"/>
    </location>
</feature>
<proteinExistence type="predicted"/>
<evidence type="ECO:0000313" key="9">
    <source>
        <dbReference type="Proteomes" id="UP000019678"/>
    </source>
</evidence>
<feature type="region of interest" description="Disordered" evidence="6">
    <location>
        <begin position="355"/>
        <end position="443"/>
    </location>
</feature>
<dbReference type="PANTHER" id="PTHR43289">
    <property type="entry name" value="MITOGEN-ACTIVATED PROTEIN KINASE KINASE KINASE 20-RELATED"/>
    <property type="match status" value="1"/>
</dbReference>
<keyword evidence="1" id="KW-0808">Transferase</keyword>
<reference evidence="8 9" key="1">
    <citation type="submission" date="2013-05" db="EMBL/GenBank/DDBJ databases">
        <title>Genome assembly of Chondromyces apiculatus DSM 436.</title>
        <authorList>
            <person name="Sharma G."/>
            <person name="Khatri I."/>
            <person name="Kaur C."/>
            <person name="Mayilraj S."/>
            <person name="Subramanian S."/>
        </authorList>
    </citation>
    <scope>NUCLEOTIDE SEQUENCE [LARGE SCALE GENOMIC DNA]</scope>
    <source>
        <strain evidence="8 9">DSM 436</strain>
    </source>
</reference>
<keyword evidence="9" id="KW-1185">Reference proteome</keyword>